<reference evidence="1" key="1">
    <citation type="submission" date="2014-11" db="EMBL/GenBank/DDBJ databases">
        <authorList>
            <person name="Amaro Gonzalez C."/>
        </authorList>
    </citation>
    <scope>NUCLEOTIDE SEQUENCE</scope>
</reference>
<protein>
    <submittedName>
        <fullName evidence="1">Uncharacterized protein</fullName>
    </submittedName>
</protein>
<dbReference type="EMBL" id="GBXM01013306">
    <property type="protein sequence ID" value="JAH95271.1"/>
    <property type="molecule type" value="Transcribed_RNA"/>
</dbReference>
<name>A0A0E9WYL6_ANGAN</name>
<proteinExistence type="predicted"/>
<sequence length="53" mass="6248">MFPPPQGLFKRRLLRISSKFQRCSEVMWKHLAAALSYKCLKFKSDMVSETNIK</sequence>
<organism evidence="1">
    <name type="scientific">Anguilla anguilla</name>
    <name type="common">European freshwater eel</name>
    <name type="synonym">Muraena anguilla</name>
    <dbReference type="NCBI Taxonomy" id="7936"/>
    <lineage>
        <taxon>Eukaryota</taxon>
        <taxon>Metazoa</taxon>
        <taxon>Chordata</taxon>
        <taxon>Craniata</taxon>
        <taxon>Vertebrata</taxon>
        <taxon>Euteleostomi</taxon>
        <taxon>Actinopterygii</taxon>
        <taxon>Neopterygii</taxon>
        <taxon>Teleostei</taxon>
        <taxon>Anguilliformes</taxon>
        <taxon>Anguillidae</taxon>
        <taxon>Anguilla</taxon>
    </lineage>
</organism>
<accession>A0A0E9WYL6</accession>
<evidence type="ECO:0000313" key="1">
    <source>
        <dbReference type="EMBL" id="JAH95271.1"/>
    </source>
</evidence>
<dbReference type="AlphaFoldDB" id="A0A0E9WYL6"/>
<reference evidence="1" key="2">
    <citation type="journal article" date="2015" name="Fish Shellfish Immunol.">
        <title>Early steps in the European eel (Anguilla anguilla)-Vibrio vulnificus interaction in the gills: Role of the RtxA13 toxin.</title>
        <authorList>
            <person name="Callol A."/>
            <person name="Pajuelo D."/>
            <person name="Ebbesson L."/>
            <person name="Teles M."/>
            <person name="MacKenzie S."/>
            <person name="Amaro C."/>
        </authorList>
    </citation>
    <scope>NUCLEOTIDE SEQUENCE</scope>
</reference>